<proteinExistence type="predicted"/>
<dbReference type="EMBL" id="ADKM02000094">
    <property type="protein sequence ID" value="EGC02423.1"/>
    <property type="molecule type" value="Genomic_DNA"/>
</dbReference>
<dbReference type="eggNOG" id="ENOG502ZJN3">
    <property type="taxonomic scope" value="Bacteria"/>
</dbReference>
<organism evidence="1 2">
    <name type="scientific">Ruminococcus albus 8</name>
    <dbReference type="NCBI Taxonomy" id="246199"/>
    <lineage>
        <taxon>Bacteria</taxon>
        <taxon>Bacillati</taxon>
        <taxon>Bacillota</taxon>
        <taxon>Clostridia</taxon>
        <taxon>Eubacteriales</taxon>
        <taxon>Oscillospiraceae</taxon>
        <taxon>Ruminococcus</taxon>
    </lineage>
</organism>
<dbReference type="OrthoDB" id="9799109at2"/>
<accession>E9SE54</accession>
<dbReference type="STRING" id="246199.CUS_5210"/>
<protein>
    <submittedName>
        <fullName evidence="1">Uncharacterized protein</fullName>
    </submittedName>
</protein>
<evidence type="ECO:0000313" key="2">
    <source>
        <dbReference type="Proteomes" id="UP000004259"/>
    </source>
</evidence>
<sequence>MGLFRKKTVRKIPDGCEGLEIKVQTSTCTGEKTIGFFDRKTGELMYKELVRNKADIDAFYDSYGLVPPEG</sequence>
<dbReference type="Proteomes" id="UP000004259">
    <property type="component" value="Unassembled WGS sequence"/>
</dbReference>
<reference evidence="1 2" key="1">
    <citation type="submission" date="2011-02" db="EMBL/GenBank/DDBJ databases">
        <authorList>
            <person name="Nelson K.E."/>
            <person name="Sutton G."/>
            <person name="Torralba M."/>
            <person name="Durkin S."/>
            <person name="Harkins D."/>
            <person name="Montgomery R."/>
            <person name="Ziemer C."/>
            <person name="Klaassens E."/>
            <person name="Ocuiv P."/>
            <person name="Morrison M."/>
        </authorList>
    </citation>
    <scope>NUCLEOTIDE SEQUENCE [LARGE SCALE GENOMIC DNA]</scope>
    <source>
        <strain evidence="1 2">8</strain>
    </source>
</reference>
<dbReference type="AlphaFoldDB" id="E9SE54"/>
<keyword evidence="2" id="KW-1185">Reference proteome</keyword>
<dbReference type="RefSeq" id="WP_002850908.1">
    <property type="nucleotide sequence ID" value="NZ_ADKM02000094.1"/>
</dbReference>
<evidence type="ECO:0000313" key="1">
    <source>
        <dbReference type="EMBL" id="EGC02423.1"/>
    </source>
</evidence>
<comment type="caution">
    <text evidence="1">The sequence shown here is derived from an EMBL/GenBank/DDBJ whole genome shotgun (WGS) entry which is preliminary data.</text>
</comment>
<gene>
    <name evidence="1" type="ORF">CUS_5210</name>
</gene>
<name>E9SE54_RUMAL</name>